<dbReference type="PIRSF" id="PIRSF017300">
    <property type="entry name" value="snoRNP_Mpp10"/>
    <property type="match status" value="1"/>
</dbReference>
<dbReference type="PANTHER" id="PTHR17039">
    <property type="entry name" value="U3 SMALL NUCLEOLAR RIBONUCLEOPROTEIN PROTEIN MPP10"/>
    <property type="match status" value="1"/>
</dbReference>
<feature type="compositionally biased region" description="Acidic residues" evidence="8">
    <location>
        <begin position="214"/>
        <end position="234"/>
    </location>
</feature>
<feature type="compositionally biased region" description="Basic residues" evidence="8">
    <location>
        <begin position="246"/>
        <end position="255"/>
    </location>
</feature>
<feature type="region of interest" description="Disordered" evidence="8">
    <location>
        <begin position="99"/>
        <end position="157"/>
    </location>
</feature>
<dbReference type="GO" id="GO:0005732">
    <property type="term" value="C:sno(s)RNA-containing ribonucleoprotein complex"/>
    <property type="evidence" value="ECO:0007669"/>
    <property type="project" value="UniProtKB-UniRule"/>
</dbReference>
<dbReference type="GO" id="GO:0006364">
    <property type="term" value="P:rRNA processing"/>
    <property type="evidence" value="ECO:0007669"/>
    <property type="project" value="UniProtKB-KW"/>
</dbReference>
<feature type="compositionally biased region" description="Basic and acidic residues" evidence="8">
    <location>
        <begin position="235"/>
        <end position="244"/>
    </location>
</feature>
<dbReference type="InterPro" id="IPR012173">
    <property type="entry name" value="Mpp10"/>
</dbReference>
<evidence type="ECO:0000256" key="4">
    <source>
        <dbReference type="ARBA" id="ARBA00023242"/>
    </source>
</evidence>
<evidence type="ECO:0000313" key="9">
    <source>
        <dbReference type="EMBL" id="KAF5732157.1"/>
    </source>
</evidence>
<comment type="caution">
    <text evidence="9">The sequence shown here is derived from an EMBL/GenBank/DDBJ whole genome shotgun (WGS) entry which is preliminary data.</text>
</comment>
<evidence type="ECO:0000256" key="8">
    <source>
        <dbReference type="SAM" id="MobiDB-lite"/>
    </source>
</evidence>
<reference evidence="9 10" key="1">
    <citation type="journal article" date="2020" name="Nat. Commun.">
        <title>Genome of Tripterygium wilfordii and identification of cytochrome P450 involved in triptolide biosynthesis.</title>
        <authorList>
            <person name="Tu L."/>
            <person name="Su P."/>
            <person name="Zhang Z."/>
            <person name="Gao L."/>
            <person name="Wang J."/>
            <person name="Hu T."/>
            <person name="Zhou J."/>
            <person name="Zhang Y."/>
            <person name="Zhao Y."/>
            <person name="Liu Y."/>
            <person name="Song Y."/>
            <person name="Tong Y."/>
            <person name="Lu Y."/>
            <person name="Yang J."/>
            <person name="Xu C."/>
            <person name="Jia M."/>
            <person name="Peters R.J."/>
            <person name="Huang L."/>
            <person name="Gao W."/>
        </authorList>
    </citation>
    <scope>NUCLEOTIDE SEQUENCE [LARGE SCALE GENOMIC DNA]</scope>
    <source>
        <strain evidence="10">cv. XIE 37</strain>
        <tissue evidence="9">Leaf</tissue>
    </source>
</reference>
<keyword evidence="3 7" id="KW-0698">rRNA processing</keyword>
<dbReference type="InParanoid" id="A0A7J7CE55"/>
<sequence>MAISSEQGVEALNRLRSTEPPLWLAPSTSLAEAARAASQHLFYVLRPHAPKSPFDELLINGFDAEQIWQQIDLQSQPLLSGLRRDIRKYEKNPEEIAKIGKVVDDEDGMDVEDSYDDYEEDEVGEGEDNEGGEETESEEGGSDEGEQENGKGGVIEDGFLKIKELEEFMVEDEAREYGLETEKKKKNKKKKSVHDSDEEEEEDKGEKQKRKDDAEEEDDEIDFFGYGGDEDDGLDNARYEDFFGSKKNKVSKQKSKPIEVSGEDEDEDSDDGQDEDERNDNLSTHDGSKELSDSDDGQDKDAVVENKRNNNLSTHEKQLKKLRSEIEKNEKANLEPKTWTMQGEVTAAKRPKNSALEVDLDFEHNLRPAPVITEEVTASLEEIIQKRILEERFDDVQKVPSFLVKAPRELKELDENKSKRGLAEVYEEEFVQKTDPASAPLSFSDEQKNEARTLFKKICLKLDALSHFHFAPKPVIEDMSIQANVPALAMEEIAPMAISDAAMLAPEEVFGGKGDIKEEAELTQAERKRRRANKKRKFKSEAAKRPAKKTRESTLQNHNGDDHRTLS</sequence>
<dbReference type="Proteomes" id="UP000593562">
    <property type="component" value="Unassembled WGS sequence"/>
</dbReference>
<comment type="subcellular location">
    <subcellularLocation>
        <location evidence="1 7">Nucleus</location>
        <location evidence="1 7">Nucleolus</location>
    </subcellularLocation>
</comment>
<feature type="compositionally biased region" description="Basic and acidic residues" evidence="8">
    <location>
        <begin position="539"/>
        <end position="552"/>
    </location>
</feature>
<accession>A0A7J7CE55</accession>
<dbReference type="PANTHER" id="PTHR17039:SF0">
    <property type="entry name" value="U3 SMALL NUCLEOLAR RIBONUCLEOPROTEIN PROTEIN MPP10"/>
    <property type="match status" value="1"/>
</dbReference>
<dbReference type="GO" id="GO:0032040">
    <property type="term" value="C:small-subunit processome"/>
    <property type="evidence" value="ECO:0007669"/>
    <property type="project" value="TreeGrafter"/>
</dbReference>
<dbReference type="AlphaFoldDB" id="A0A7J7CE55"/>
<feature type="compositionally biased region" description="Basic residues" evidence="8">
    <location>
        <begin position="527"/>
        <end position="538"/>
    </location>
</feature>
<feature type="compositionally biased region" description="Basic and acidic residues" evidence="8">
    <location>
        <begin position="204"/>
        <end position="213"/>
    </location>
</feature>
<dbReference type="Pfam" id="PF04006">
    <property type="entry name" value="Mpp10"/>
    <property type="match status" value="1"/>
</dbReference>
<keyword evidence="5 7" id="KW-0687">Ribonucleoprotein</keyword>
<gene>
    <name evidence="9" type="ORF">HS088_TW18G00847</name>
</gene>
<feature type="compositionally biased region" description="Acidic residues" evidence="8">
    <location>
        <begin position="261"/>
        <end position="278"/>
    </location>
</feature>
<evidence type="ECO:0000256" key="6">
    <source>
        <dbReference type="ARBA" id="ARBA00029455"/>
    </source>
</evidence>
<feature type="region of interest" description="Disordered" evidence="8">
    <location>
        <begin position="513"/>
        <end position="567"/>
    </location>
</feature>
<dbReference type="FunCoup" id="A0A7J7CE55">
    <property type="interactions" value="3186"/>
</dbReference>
<name>A0A7J7CE55_TRIWF</name>
<feature type="compositionally biased region" description="Basic and acidic residues" evidence="8">
    <location>
        <begin position="514"/>
        <end position="526"/>
    </location>
</feature>
<evidence type="ECO:0000256" key="2">
    <source>
        <dbReference type="ARBA" id="ARBA00022517"/>
    </source>
</evidence>
<organism evidence="9 10">
    <name type="scientific">Tripterygium wilfordii</name>
    <name type="common">Thunder God vine</name>
    <dbReference type="NCBI Taxonomy" id="458696"/>
    <lineage>
        <taxon>Eukaryota</taxon>
        <taxon>Viridiplantae</taxon>
        <taxon>Streptophyta</taxon>
        <taxon>Embryophyta</taxon>
        <taxon>Tracheophyta</taxon>
        <taxon>Spermatophyta</taxon>
        <taxon>Magnoliopsida</taxon>
        <taxon>eudicotyledons</taxon>
        <taxon>Gunneridae</taxon>
        <taxon>Pentapetalae</taxon>
        <taxon>rosids</taxon>
        <taxon>fabids</taxon>
        <taxon>Celastrales</taxon>
        <taxon>Celastraceae</taxon>
        <taxon>Tripterygium</taxon>
    </lineage>
</organism>
<evidence type="ECO:0000256" key="5">
    <source>
        <dbReference type="ARBA" id="ARBA00023274"/>
    </source>
</evidence>
<dbReference type="EMBL" id="JAAARO010000018">
    <property type="protein sequence ID" value="KAF5732157.1"/>
    <property type="molecule type" value="Genomic_DNA"/>
</dbReference>
<keyword evidence="10" id="KW-1185">Reference proteome</keyword>
<evidence type="ECO:0000256" key="3">
    <source>
        <dbReference type="ARBA" id="ARBA00022552"/>
    </source>
</evidence>
<feature type="region of interest" description="Disordered" evidence="8">
    <location>
        <begin position="175"/>
        <end position="339"/>
    </location>
</feature>
<comment type="similarity">
    <text evidence="6 7">Belongs to the MPP10 family.</text>
</comment>
<feature type="compositionally biased region" description="Basic and acidic residues" evidence="8">
    <location>
        <begin position="286"/>
        <end position="334"/>
    </location>
</feature>
<keyword evidence="2 7" id="KW-0690">Ribosome biogenesis</keyword>
<keyword evidence="4 7" id="KW-0539">Nucleus</keyword>
<feature type="compositionally biased region" description="Acidic residues" evidence="8">
    <location>
        <begin position="104"/>
        <end position="147"/>
    </location>
</feature>
<proteinExistence type="inferred from homology"/>
<evidence type="ECO:0000256" key="7">
    <source>
        <dbReference type="PIRNR" id="PIRNR017300"/>
    </source>
</evidence>
<dbReference type="GO" id="GO:0034457">
    <property type="term" value="C:Mpp10 complex"/>
    <property type="evidence" value="ECO:0007669"/>
    <property type="project" value="UniProtKB-UniRule"/>
</dbReference>
<evidence type="ECO:0000313" key="10">
    <source>
        <dbReference type="Proteomes" id="UP000593562"/>
    </source>
</evidence>
<comment type="function">
    <text evidence="7">Involved in nucleolar processing of pre-18S ribosomal RNA.</text>
</comment>
<evidence type="ECO:0000256" key="1">
    <source>
        <dbReference type="ARBA" id="ARBA00004604"/>
    </source>
</evidence>
<protein>
    <recommendedName>
        <fullName evidence="7">U3 small nucleolar ribonucleoprotein protein MPP10</fullName>
    </recommendedName>
</protein>